<organism evidence="1 2">
    <name type="scientific">Trichoderma asperellum</name>
    <name type="common">Filamentous fungus</name>
    <dbReference type="NCBI Taxonomy" id="101201"/>
    <lineage>
        <taxon>Eukaryota</taxon>
        <taxon>Fungi</taxon>
        <taxon>Dikarya</taxon>
        <taxon>Ascomycota</taxon>
        <taxon>Pezizomycotina</taxon>
        <taxon>Sordariomycetes</taxon>
        <taxon>Hypocreomycetidae</taxon>
        <taxon>Hypocreales</taxon>
        <taxon>Hypocreaceae</taxon>
        <taxon>Trichoderma</taxon>
    </lineage>
</organism>
<evidence type="ECO:0000313" key="1">
    <source>
        <dbReference type="EMBL" id="GFP52826.1"/>
    </source>
</evidence>
<proteinExistence type="predicted"/>
<dbReference type="EMBL" id="BLZH01000002">
    <property type="protein sequence ID" value="GFP52826.1"/>
    <property type="molecule type" value="Genomic_DNA"/>
</dbReference>
<accession>A0A6V8QM06</accession>
<gene>
    <name evidence="1" type="ORF">TASIC1_0002001000</name>
</gene>
<dbReference type="AlphaFoldDB" id="A0A6V8QM06"/>
<reference evidence="1 2" key="1">
    <citation type="submission" date="2020-07" db="EMBL/GenBank/DDBJ databases">
        <title>Trichoderma asperellum IC-1 whole genome shotgun sequence.</title>
        <authorList>
            <person name="Kanamasa S."/>
            <person name="Takahashi H."/>
        </authorList>
    </citation>
    <scope>NUCLEOTIDE SEQUENCE [LARGE SCALE GENOMIC DNA]</scope>
    <source>
        <strain evidence="1 2">IC-1</strain>
    </source>
</reference>
<comment type="caution">
    <text evidence="1">The sequence shown here is derived from an EMBL/GenBank/DDBJ whole genome shotgun (WGS) entry which is preliminary data.</text>
</comment>
<sequence length="268" mass="30330">MDSSLLFVNKTQTSRILSRSKAGERSAILSHVQSKRRRHEAEVSQTLKPWAGFTTTLSTSDASEILKTVEEKSKFVVDDNDVTARPAKLLADNKKRKKHREAAEKKLSPAYASSKSLSKAMQPSYNASDPFYCTVANLDAGTHAILHITFSHASRVNFLAESFAPPSKLQQHAPMRHDRMFQLRLKRCVEDQKLMYSTLAYGSSLLGWTMGRFHSGKQPEYFLDKALRAVRVYLSTPGYVVDDWLLLSICQRGTPWPPKWDLEAFLHV</sequence>
<name>A0A6V8QM06_TRIAP</name>
<dbReference type="Proteomes" id="UP000517252">
    <property type="component" value="Unassembled WGS sequence"/>
</dbReference>
<evidence type="ECO:0000313" key="2">
    <source>
        <dbReference type="Proteomes" id="UP000517252"/>
    </source>
</evidence>
<dbReference type="OrthoDB" id="4144003at2759"/>
<protein>
    <submittedName>
        <fullName evidence="1">Uncharacterized protein</fullName>
    </submittedName>
</protein>